<dbReference type="Pfam" id="PF16313">
    <property type="entry name" value="DUF4953"/>
    <property type="match status" value="1"/>
</dbReference>
<feature type="signal peptide" evidence="1">
    <location>
        <begin position="1"/>
        <end position="24"/>
    </location>
</feature>
<dbReference type="EMBL" id="CP089984">
    <property type="protein sequence ID" value="WXB18796.1"/>
    <property type="molecule type" value="Genomic_DNA"/>
</dbReference>
<feature type="chain" id="PRO_5046291552" evidence="1">
    <location>
        <begin position="25"/>
        <end position="756"/>
    </location>
</feature>
<dbReference type="InterPro" id="IPR024079">
    <property type="entry name" value="MetalloPept_cat_dom_sf"/>
</dbReference>
<dbReference type="PANTHER" id="PTHR38478:SF1">
    <property type="entry name" value="ZINC DEPENDENT METALLOPROTEASE DOMAIN LIPOPROTEIN"/>
    <property type="match status" value="1"/>
</dbReference>
<sequence length="756" mass="82243">MSLARTFRIVGFHVALVAPALALAAGCGQTDGAHQAEINALSNGDAFVAIDRPLPEAAQALVTQAVPALDAPRSFYLAIHRRELGQRYFLTAYAKDYFPGTVGAFAAASLGVRVVTFREQNGKLFVFDASNNFATSDTFDPTLILEAYPIVRSSRFDDLAGSQNYILFDPAAGLNRFGALSDAFAQGGTPAHVQIDLAFLQNFRTIADGVTFEEVFTGYSNDIALNASGGLEPNVFKASGTLGLSLRRYRESPDYVPAPLPPKEYYFRSDRHIVRNTGTTAQTPIKWNIHKGGKPITWLLSNQFTKLKDHPVYRPYDILGAVKRGVEGWNEVFGFQALEAKVASAGDSFADDDKNYLIYDADPTYGFAFADWRSNPNTGEVRGASVYFNGIWLTSLSQFFDDPPATAAPSSLDVAAAPPAHRPIPALTWGDLRPDPLCVLWAPTAADFQNELGPREAVQALPRLTKKEKFEAYIAHVITHEIGHTLGLRHNFKGSLQPVASTVMDYNLTQDRARIGKPQPYDFAAIRLLYDLTTEQPPQPFCTDPDVLNDPECSRFDFGANPLVDDAIPGYTTALDAFLTGVVANPPGNIVNRLLKWIRGGSQAQHLQAWNAALGQLKVPVDAAKVATIPGYAARVDQATGILFSRLYLDPANLRGDTRNAGAFLLDPPFDPQVTPRIIAELKANLVNLDSIRSYATRRITVAALKKLQLTAALTALVEARATIRASRPGLGGDDAVLTDELLSRIDAAVNSYFNP</sequence>
<reference evidence="3 4" key="1">
    <citation type="submission" date="2021-12" db="EMBL/GenBank/DDBJ databases">
        <title>Discovery of the Pendulisporaceae a myxobacterial family with distinct sporulation behavior and unique specialized metabolism.</title>
        <authorList>
            <person name="Garcia R."/>
            <person name="Popoff A."/>
            <person name="Bader C.D."/>
            <person name="Loehr J."/>
            <person name="Walesch S."/>
            <person name="Walt C."/>
            <person name="Boldt J."/>
            <person name="Bunk B."/>
            <person name="Haeckl F.J.F.P.J."/>
            <person name="Gunesch A.P."/>
            <person name="Birkelbach J."/>
            <person name="Nuebel U."/>
            <person name="Pietschmann T."/>
            <person name="Bach T."/>
            <person name="Mueller R."/>
        </authorList>
    </citation>
    <scope>NUCLEOTIDE SEQUENCE [LARGE SCALE GENOMIC DNA]</scope>
    <source>
        <strain evidence="3 4">MSr11954</strain>
    </source>
</reference>
<keyword evidence="4" id="KW-1185">Reference proteome</keyword>
<keyword evidence="3" id="KW-0378">Hydrolase</keyword>
<evidence type="ECO:0000256" key="1">
    <source>
        <dbReference type="SAM" id="SignalP"/>
    </source>
</evidence>
<gene>
    <name evidence="3" type="ORF">LZC94_16355</name>
</gene>
<dbReference type="Proteomes" id="UP001370348">
    <property type="component" value="Chromosome"/>
</dbReference>
<protein>
    <submittedName>
        <fullName evidence="3">Zinc-dependent metalloprotease</fullName>
    </submittedName>
</protein>
<name>A0ABZ2M8F6_9BACT</name>
<organism evidence="3 4">
    <name type="scientific">Pendulispora albinea</name>
    <dbReference type="NCBI Taxonomy" id="2741071"/>
    <lineage>
        <taxon>Bacteria</taxon>
        <taxon>Pseudomonadati</taxon>
        <taxon>Myxococcota</taxon>
        <taxon>Myxococcia</taxon>
        <taxon>Myxococcales</taxon>
        <taxon>Sorangiineae</taxon>
        <taxon>Pendulisporaceae</taxon>
        <taxon>Pendulispora</taxon>
    </lineage>
</organism>
<keyword evidence="3" id="KW-0645">Protease</keyword>
<dbReference type="GO" id="GO:0008237">
    <property type="term" value="F:metallopeptidase activity"/>
    <property type="evidence" value="ECO:0007669"/>
    <property type="project" value="UniProtKB-KW"/>
</dbReference>
<keyword evidence="1" id="KW-0732">Signal</keyword>
<keyword evidence="3" id="KW-0482">Metalloprotease</keyword>
<dbReference type="RefSeq" id="WP_394828422.1">
    <property type="nucleotide sequence ID" value="NZ_CP089984.1"/>
</dbReference>
<proteinExistence type="predicted"/>
<dbReference type="SUPFAM" id="SSF55486">
    <property type="entry name" value="Metalloproteases ('zincins'), catalytic domain"/>
    <property type="match status" value="1"/>
</dbReference>
<dbReference type="Gene3D" id="3.40.390.10">
    <property type="entry name" value="Collagenase (Catalytic Domain)"/>
    <property type="match status" value="1"/>
</dbReference>
<evidence type="ECO:0000259" key="2">
    <source>
        <dbReference type="Pfam" id="PF16313"/>
    </source>
</evidence>
<dbReference type="PANTHER" id="PTHR38478">
    <property type="entry name" value="PEPTIDASE M1A AND M12B"/>
    <property type="match status" value="1"/>
</dbReference>
<dbReference type="InterPro" id="IPR032534">
    <property type="entry name" value="EcxA_zinc-bd"/>
</dbReference>
<evidence type="ECO:0000313" key="3">
    <source>
        <dbReference type="EMBL" id="WXB18796.1"/>
    </source>
</evidence>
<accession>A0ABZ2M8F6</accession>
<dbReference type="PROSITE" id="PS51257">
    <property type="entry name" value="PROKAR_LIPOPROTEIN"/>
    <property type="match status" value="1"/>
</dbReference>
<evidence type="ECO:0000313" key="4">
    <source>
        <dbReference type="Proteomes" id="UP001370348"/>
    </source>
</evidence>
<feature type="domain" description="EcxA zinc-binding" evidence="2">
    <location>
        <begin position="467"/>
        <end position="513"/>
    </location>
</feature>